<reference evidence="12 13" key="1">
    <citation type="journal article" date="2016" name="Appl. Environ. Microbiol.">
        <title>Function and Phylogeny of Bacterial Butyryl Coenzyme A:Acetate Transferases and Their Diversity in the Proximal Colon of Swine.</title>
        <authorList>
            <person name="Trachsel J."/>
            <person name="Bayles D.O."/>
            <person name="Looft T."/>
            <person name="Levine U.Y."/>
            <person name="Allen H.K."/>
        </authorList>
    </citation>
    <scope>NUCLEOTIDE SEQUENCE [LARGE SCALE GENOMIC DNA]</scope>
    <source>
        <strain evidence="12 13">68-3-10</strain>
    </source>
</reference>
<dbReference type="GO" id="GO:0000155">
    <property type="term" value="F:phosphorelay sensor kinase activity"/>
    <property type="evidence" value="ECO:0007669"/>
    <property type="project" value="InterPro"/>
</dbReference>
<comment type="subcellular location">
    <subcellularLocation>
        <location evidence="2">Membrane</location>
    </subcellularLocation>
</comment>
<keyword evidence="13" id="KW-1185">Reference proteome</keyword>
<dbReference type="EMBL" id="MJIE01000001">
    <property type="protein sequence ID" value="OLR55818.1"/>
    <property type="molecule type" value="Genomic_DNA"/>
</dbReference>
<dbReference type="Pfam" id="PF02518">
    <property type="entry name" value="HATPase_c"/>
    <property type="match status" value="1"/>
</dbReference>
<evidence type="ECO:0000256" key="1">
    <source>
        <dbReference type="ARBA" id="ARBA00000085"/>
    </source>
</evidence>
<dbReference type="InterPro" id="IPR036097">
    <property type="entry name" value="HisK_dim/P_sf"/>
</dbReference>
<dbReference type="RefSeq" id="WP_075712820.1">
    <property type="nucleotide sequence ID" value="NZ_MJIE01000001.1"/>
</dbReference>
<feature type="domain" description="Histidine kinase" evidence="10">
    <location>
        <begin position="271"/>
        <end position="489"/>
    </location>
</feature>
<dbReference type="CDD" id="cd06225">
    <property type="entry name" value="HAMP"/>
    <property type="match status" value="1"/>
</dbReference>
<keyword evidence="6" id="KW-0418">Kinase</keyword>
<keyword evidence="5" id="KW-0808">Transferase</keyword>
<protein>
    <recommendedName>
        <fullName evidence="3">histidine kinase</fullName>
        <ecNumber evidence="3">2.7.13.3</ecNumber>
    </recommendedName>
</protein>
<dbReference type="AlphaFoldDB" id="A0A1Q9JHY6"/>
<proteinExistence type="predicted"/>
<keyword evidence="9" id="KW-0812">Transmembrane</keyword>
<keyword evidence="7" id="KW-0902">Two-component regulatory system</keyword>
<dbReference type="InterPro" id="IPR003594">
    <property type="entry name" value="HATPase_dom"/>
</dbReference>
<evidence type="ECO:0000256" key="9">
    <source>
        <dbReference type="SAM" id="Phobius"/>
    </source>
</evidence>
<evidence type="ECO:0000256" key="8">
    <source>
        <dbReference type="ARBA" id="ARBA00023136"/>
    </source>
</evidence>
<evidence type="ECO:0000313" key="13">
    <source>
        <dbReference type="Proteomes" id="UP000187404"/>
    </source>
</evidence>
<keyword evidence="4" id="KW-0597">Phosphoprotein</keyword>
<gene>
    <name evidence="12" type="ORF">BHK98_06955</name>
</gene>
<dbReference type="Gene3D" id="6.10.340.10">
    <property type="match status" value="1"/>
</dbReference>
<evidence type="ECO:0000313" key="12">
    <source>
        <dbReference type="EMBL" id="OLR55818.1"/>
    </source>
</evidence>
<keyword evidence="8 9" id="KW-0472">Membrane</keyword>
<dbReference type="PANTHER" id="PTHR43711">
    <property type="entry name" value="TWO-COMPONENT HISTIDINE KINASE"/>
    <property type="match status" value="1"/>
</dbReference>
<dbReference type="InterPro" id="IPR003660">
    <property type="entry name" value="HAMP_dom"/>
</dbReference>
<dbReference type="GO" id="GO:0016020">
    <property type="term" value="C:membrane"/>
    <property type="evidence" value="ECO:0007669"/>
    <property type="project" value="UniProtKB-SubCell"/>
</dbReference>
<evidence type="ECO:0000256" key="3">
    <source>
        <dbReference type="ARBA" id="ARBA00012438"/>
    </source>
</evidence>
<dbReference type="Pfam" id="PF00512">
    <property type="entry name" value="HisKA"/>
    <property type="match status" value="1"/>
</dbReference>
<evidence type="ECO:0000256" key="6">
    <source>
        <dbReference type="ARBA" id="ARBA00022777"/>
    </source>
</evidence>
<dbReference type="STRING" id="1261640.BHK98_06955"/>
<dbReference type="SUPFAM" id="SSF55874">
    <property type="entry name" value="ATPase domain of HSP90 chaperone/DNA topoisomerase II/histidine kinase"/>
    <property type="match status" value="1"/>
</dbReference>
<dbReference type="PROSITE" id="PS50109">
    <property type="entry name" value="HIS_KIN"/>
    <property type="match status" value="1"/>
</dbReference>
<evidence type="ECO:0000256" key="4">
    <source>
        <dbReference type="ARBA" id="ARBA00022553"/>
    </source>
</evidence>
<dbReference type="InterPro" id="IPR003661">
    <property type="entry name" value="HisK_dim/P_dom"/>
</dbReference>
<dbReference type="Gene3D" id="1.10.287.130">
    <property type="match status" value="1"/>
</dbReference>
<dbReference type="Pfam" id="PF00672">
    <property type="entry name" value="HAMP"/>
    <property type="match status" value="1"/>
</dbReference>
<evidence type="ECO:0000256" key="7">
    <source>
        <dbReference type="ARBA" id="ARBA00023012"/>
    </source>
</evidence>
<dbReference type="PANTHER" id="PTHR43711:SF1">
    <property type="entry name" value="HISTIDINE KINASE 1"/>
    <property type="match status" value="1"/>
</dbReference>
<evidence type="ECO:0000259" key="11">
    <source>
        <dbReference type="PROSITE" id="PS50885"/>
    </source>
</evidence>
<keyword evidence="9" id="KW-1133">Transmembrane helix</keyword>
<dbReference type="PRINTS" id="PR00344">
    <property type="entry name" value="BCTRLSENSOR"/>
</dbReference>
<dbReference type="Gene3D" id="3.30.565.10">
    <property type="entry name" value="Histidine kinase-like ATPase, C-terminal domain"/>
    <property type="match status" value="1"/>
</dbReference>
<feature type="domain" description="HAMP" evidence="11">
    <location>
        <begin position="211"/>
        <end position="263"/>
    </location>
</feature>
<dbReference type="Proteomes" id="UP000187404">
    <property type="component" value="Unassembled WGS sequence"/>
</dbReference>
<evidence type="ECO:0000259" key="10">
    <source>
        <dbReference type="PROSITE" id="PS50109"/>
    </source>
</evidence>
<dbReference type="EC" id="2.7.13.3" evidence="3"/>
<dbReference type="FunFam" id="3.30.565.10:FF:000006">
    <property type="entry name" value="Sensor histidine kinase WalK"/>
    <property type="match status" value="1"/>
</dbReference>
<organism evidence="12 13">
    <name type="scientific">Hornefia porci</name>
    <dbReference type="NCBI Taxonomy" id="2652292"/>
    <lineage>
        <taxon>Bacteria</taxon>
        <taxon>Bacillati</taxon>
        <taxon>Bacillota</taxon>
        <taxon>Clostridia</taxon>
        <taxon>Peptostreptococcales</taxon>
        <taxon>Anaerovoracaceae</taxon>
        <taxon>Hornefia</taxon>
    </lineage>
</organism>
<evidence type="ECO:0000256" key="5">
    <source>
        <dbReference type="ARBA" id="ARBA00022679"/>
    </source>
</evidence>
<feature type="transmembrane region" description="Helical" evidence="9">
    <location>
        <begin position="20"/>
        <end position="42"/>
    </location>
</feature>
<dbReference type="FunFam" id="1.10.287.130:FF:000001">
    <property type="entry name" value="Two-component sensor histidine kinase"/>
    <property type="match status" value="1"/>
</dbReference>
<dbReference type="SUPFAM" id="SSF158472">
    <property type="entry name" value="HAMP domain-like"/>
    <property type="match status" value="1"/>
</dbReference>
<dbReference type="SMART" id="SM00388">
    <property type="entry name" value="HisKA"/>
    <property type="match status" value="1"/>
</dbReference>
<dbReference type="PROSITE" id="PS50885">
    <property type="entry name" value="HAMP"/>
    <property type="match status" value="1"/>
</dbReference>
<name>A0A1Q9JHY6_9FIRM</name>
<sequence>MTNNLFRKKFDFKSIKFRLWIAFIGFALILILLIWCLQIFFLNTYYAGMKKAQTTEIFSDIQETFVASEYDSATLKKKIAAESASNDLSIYVIDLSSGEFLIQQDSDEQSEETPGLSMRYSKELAELNTRLSHSPLDKATLEASSSHSSKRQIIGYASYLKDSSGENAYAMYIFAPLVPVRSTVLILRSQLVYITIISIILALALALYLSNRISRPIKAITSSAAKMGKGDYSVKFRGGQYSEINELAETLTRAEGELEKTDMYQKDLIANVSHDLRTPLTMIKSYAEMIRDLSGDNPPKRNAHLSVIIEETDRLNNLVNDMLNLSRMQSRKVVLDMSHFDLQETAESLVASYDILRESDGYHIRFKCEGGPFLIHGDEAKIKQVINNLVNNAIKYCGKDKVVLIKLRRNGKYARFSVTDHGQGIAPDELPHVWERYYKSSTHHVRSTEGSGLGLSIVKEILVLHKARFDVESTLGKGSTFWFELPLDKSRQSAPAGPTLNDRR</sequence>
<feature type="transmembrane region" description="Helical" evidence="9">
    <location>
        <begin position="191"/>
        <end position="209"/>
    </location>
</feature>
<dbReference type="InterPro" id="IPR005467">
    <property type="entry name" value="His_kinase_dom"/>
</dbReference>
<dbReference type="SMART" id="SM00387">
    <property type="entry name" value="HATPase_c"/>
    <property type="match status" value="1"/>
</dbReference>
<comment type="catalytic activity">
    <reaction evidence="1">
        <text>ATP + protein L-histidine = ADP + protein N-phospho-L-histidine.</text>
        <dbReference type="EC" id="2.7.13.3"/>
    </reaction>
</comment>
<dbReference type="SUPFAM" id="SSF47384">
    <property type="entry name" value="Homodimeric domain of signal transducing histidine kinase"/>
    <property type="match status" value="1"/>
</dbReference>
<dbReference type="InterPro" id="IPR036890">
    <property type="entry name" value="HATPase_C_sf"/>
</dbReference>
<comment type="caution">
    <text evidence="12">The sequence shown here is derived from an EMBL/GenBank/DDBJ whole genome shotgun (WGS) entry which is preliminary data.</text>
</comment>
<evidence type="ECO:0000256" key="2">
    <source>
        <dbReference type="ARBA" id="ARBA00004370"/>
    </source>
</evidence>
<dbReference type="InterPro" id="IPR004358">
    <property type="entry name" value="Sig_transdc_His_kin-like_C"/>
</dbReference>
<dbReference type="InterPro" id="IPR050736">
    <property type="entry name" value="Sensor_HK_Regulatory"/>
</dbReference>
<dbReference type="CDD" id="cd00082">
    <property type="entry name" value="HisKA"/>
    <property type="match status" value="1"/>
</dbReference>
<accession>A0A1Q9JHY6</accession>